<evidence type="ECO:0008006" key="5">
    <source>
        <dbReference type="Google" id="ProtNLM"/>
    </source>
</evidence>
<dbReference type="PANTHER" id="PTHR43555">
    <property type="entry name" value="PHOSPHORIBOSYLFORMYLGLYCINAMIDINE SYNTHASE SUBUNIT PURL"/>
    <property type="match status" value="1"/>
</dbReference>
<dbReference type="GO" id="GO:0006189">
    <property type="term" value="P:'de novo' IMP biosynthetic process"/>
    <property type="evidence" value="ECO:0007669"/>
    <property type="project" value="InterPro"/>
</dbReference>
<dbReference type="EMBL" id="UINC01111485">
    <property type="protein sequence ID" value="SVC79743.1"/>
    <property type="molecule type" value="Genomic_DNA"/>
</dbReference>
<name>A0A382Q2B2_9ZZZZ</name>
<dbReference type="InterPro" id="IPR016188">
    <property type="entry name" value="PurM-like_N"/>
</dbReference>
<dbReference type="InterPro" id="IPR010918">
    <property type="entry name" value="PurM-like_C_dom"/>
</dbReference>
<evidence type="ECO:0000256" key="1">
    <source>
        <dbReference type="ARBA" id="ARBA00022490"/>
    </source>
</evidence>
<organism evidence="4">
    <name type="scientific">marine metagenome</name>
    <dbReference type="NCBI Taxonomy" id="408172"/>
    <lineage>
        <taxon>unclassified sequences</taxon>
        <taxon>metagenomes</taxon>
        <taxon>ecological metagenomes</taxon>
    </lineage>
</organism>
<dbReference type="Gene3D" id="3.30.1330.10">
    <property type="entry name" value="PurM-like, N-terminal domain"/>
    <property type="match status" value="1"/>
</dbReference>
<evidence type="ECO:0000259" key="3">
    <source>
        <dbReference type="Pfam" id="PF02769"/>
    </source>
</evidence>
<feature type="non-terminal residue" evidence="4">
    <location>
        <position position="1"/>
    </location>
</feature>
<feature type="domain" description="PurM-like N-terminal" evidence="2">
    <location>
        <begin position="130"/>
        <end position="249"/>
    </location>
</feature>
<dbReference type="InterPro" id="IPR036921">
    <property type="entry name" value="PurM-like_N_sf"/>
</dbReference>
<protein>
    <recommendedName>
        <fullName evidence="5">PurM-like N-terminal domain-containing protein</fullName>
    </recommendedName>
</protein>
<accession>A0A382Q2B2</accession>
<dbReference type="GO" id="GO:0004642">
    <property type="term" value="F:phosphoribosylformylglycinamidine synthase activity"/>
    <property type="evidence" value="ECO:0007669"/>
    <property type="project" value="InterPro"/>
</dbReference>
<dbReference type="InterPro" id="IPR010074">
    <property type="entry name" value="PRibForGlyAmidine_synth_PurL"/>
</dbReference>
<dbReference type="Pfam" id="PF02769">
    <property type="entry name" value="AIRS_C"/>
    <property type="match status" value="1"/>
</dbReference>
<reference evidence="4" key="1">
    <citation type="submission" date="2018-05" db="EMBL/GenBank/DDBJ databases">
        <authorList>
            <person name="Lanie J.A."/>
            <person name="Ng W.-L."/>
            <person name="Kazmierczak K.M."/>
            <person name="Andrzejewski T.M."/>
            <person name="Davidsen T.M."/>
            <person name="Wayne K.J."/>
            <person name="Tettelin H."/>
            <person name="Glass J.I."/>
            <person name="Rusch D."/>
            <person name="Podicherti R."/>
            <person name="Tsui H.-C.T."/>
            <person name="Winkler M.E."/>
        </authorList>
    </citation>
    <scope>NUCLEOTIDE SEQUENCE</scope>
</reference>
<dbReference type="SUPFAM" id="SSF55326">
    <property type="entry name" value="PurM N-terminal domain-like"/>
    <property type="match status" value="1"/>
</dbReference>
<evidence type="ECO:0000313" key="4">
    <source>
        <dbReference type="EMBL" id="SVC79743.1"/>
    </source>
</evidence>
<dbReference type="InterPro" id="IPR036676">
    <property type="entry name" value="PurM-like_C_sf"/>
</dbReference>
<dbReference type="SUPFAM" id="SSF56042">
    <property type="entry name" value="PurM C-terminal domain-like"/>
    <property type="match status" value="2"/>
</dbReference>
<proteinExistence type="predicted"/>
<dbReference type="Pfam" id="PF00586">
    <property type="entry name" value="AIRS"/>
    <property type="match status" value="1"/>
</dbReference>
<evidence type="ECO:0000259" key="2">
    <source>
        <dbReference type="Pfam" id="PF00586"/>
    </source>
</evidence>
<dbReference type="Gene3D" id="3.90.650.10">
    <property type="entry name" value="PurM-like C-terminal domain"/>
    <property type="match status" value="2"/>
</dbReference>
<dbReference type="AlphaFoldDB" id="A0A382Q2B2"/>
<sequence>ESQERMLLAVTPNEEKEIFEVFDKWDLKCAIIGEFIEGNDASVYNKNNLLSKTPINILTEAPEYDLEKIIVDFKPKKHSFTLEKKYISFEKQIIDKYLNKIINSNNIVSKKSIFQKYDHHVQTNTVIEPGQDAAVIRIKGTEKMLLFSCDGNSRYCHVDPKTGAEISIAEACRNVSVMGGNPIAITDGLNFGDPTTPRGAYELIETFKGFSTACEKFDIPIISGNASLFNEGHDSSIYPTPIIGVMGIMNKKNKIPSLGFDKIGDSVGLLGKKFWGSTKGLSGSEFQNIISNNSKGELSFDIDYEIVLQKQIRTLVDNNLLESAHDTSLGGIIVAL</sequence>
<gene>
    <name evidence="4" type="ORF">METZ01_LOCUS332597</name>
</gene>
<feature type="domain" description="PurM-like C-terminal" evidence="3">
    <location>
        <begin position="1"/>
        <end position="43"/>
    </location>
</feature>
<dbReference type="CDD" id="cd02204">
    <property type="entry name" value="PurL_repeat2"/>
    <property type="match status" value="1"/>
</dbReference>
<feature type="non-terminal residue" evidence="4">
    <location>
        <position position="336"/>
    </location>
</feature>
<keyword evidence="1" id="KW-0963">Cytoplasm</keyword>
<dbReference type="PANTHER" id="PTHR43555:SF1">
    <property type="entry name" value="PHOSPHORIBOSYLFORMYLGLYCINAMIDINE SYNTHASE SUBUNIT PURL"/>
    <property type="match status" value="1"/>
</dbReference>